<comment type="caution">
    <text evidence="1">The sequence shown here is derived from an EMBL/GenBank/DDBJ whole genome shotgun (WGS) entry which is preliminary data.</text>
</comment>
<reference evidence="1 2" key="1">
    <citation type="journal article" date="2013" name="Curr. Biol.">
        <title>The Genome of the Foraminiferan Reticulomyxa filosa.</title>
        <authorList>
            <person name="Glockner G."/>
            <person name="Hulsmann N."/>
            <person name="Schleicher M."/>
            <person name="Noegel A.A."/>
            <person name="Eichinger L."/>
            <person name="Gallinger C."/>
            <person name="Pawlowski J."/>
            <person name="Sierra R."/>
            <person name="Euteneuer U."/>
            <person name="Pillet L."/>
            <person name="Moustafa A."/>
            <person name="Platzer M."/>
            <person name="Groth M."/>
            <person name="Szafranski K."/>
            <person name="Schliwa M."/>
        </authorList>
    </citation>
    <scope>NUCLEOTIDE SEQUENCE [LARGE SCALE GENOMIC DNA]</scope>
</reference>
<name>X6LAW9_RETFI</name>
<protein>
    <submittedName>
        <fullName evidence="1">Uncharacterized protein</fullName>
    </submittedName>
</protein>
<organism evidence="1 2">
    <name type="scientific">Reticulomyxa filosa</name>
    <dbReference type="NCBI Taxonomy" id="46433"/>
    <lineage>
        <taxon>Eukaryota</taxon>
        <taxon>Sar</taxon>
        <taxon>Rhizaria</taxon>
        <taxon>Retaria</taxon>
        <taxon>Foraminifera</taxon>
        <taxon>Monothalamids</taxon>
        <taxon>Reticulomyxidae</taxon>
        <taxon>Reticulomyxa</taxon>
    </lineage>
</organism>
<dbReference type="Proteomes" id="UP000023152">
    <property type="component" value="Unassembled WGS sequence"/>
</dbReference>
<gene>
    <name evidence="1" type="ORF">RFI_38993</name>
</gene>
<accession>X6LAW9</accession>
<proteinExistence type="predicted"/>
<dbReference type="EMBL" id="ASPP01046517">
    <property type="protein sequence ID" value="ETN98500.1"/>
    <property type="molecule type" value="Genomic_DNA"/>
</dbReference>
<keyword evidence="2" id="KW-1185">Reference proteome</keyword>
<feature type="non-terminal residue" evidence="1">
    <location>
        <position position="1"/>
    </location>
</feature>
<evidence type="ECO:0000313" key="2">
    <source>
        <dbReference type="Proteomes" id="UP000023152"/>
    </source>
</evidence>
<sequence>KKEEKKKWIQWMKNKNEKERAEIIEKYKQLSEQRFQLWLSNESKWKRDIDHQNISVICDVVEFFVNLDPIRDCRIPVLWIF</sequence>
<dbReference type="AlphaFoldDB" id="X6LAW9"/>
<evidence type="ECO:0000313" key="1">
    <source>
        <dbReference type="EMBL" id="ETN98500.1"/>
    </source>
</evidence>